<dbReference type="Gene3D" id="1.25.40.10">
    <property type="entry name" value="Tetratricopeptide repeat domain"/>
    <property type="match status" value="6"/>
</dbReference>
<evidence type="ECO:0000256" key="1">
    <source>
        <dbReference type="ARBA" id="ARBA00006643"/>
    </source>
</evidence>
<evidence type="ECO:0000256" key="2">
    <source>
        <dbReference type="ARBA" id="ARBA00022737"/>
    </source>
</evidence>
<evidence type="ECO:0000313" key="6">
    <source>
        <dbReference type="Proteomes" id="UP001604336"/>
    </source>
</evidence>
<name>A0ABD1TDC7_9LAMI</name>
<feature type="repeat" description="PPR" evidence="3">
    <location>
        <begin position="127"/>
        <end position="161"/>
    </location>
</feature>
<feature type="repeat" description="PPR" evidence="3">
    <location>
        <begin position="330"/>
        <end position="364"/>
    </location>
</feature>
<feature type="repeat" description="PPR" evidence="3">
    <location>
        <begin position="229"/>
        <end position="263"/>
    </location>
</feature>
<dbReference type="InterPro" id="IPR011990">
    <property type="entry name" value="TPR-like_helical_dom_sf"/>
</dbReference>
<dbReference type="Pfam" id="PF20430">
    <property type="entry name" value="Eplus_motif"/>
    <property type="match status" value="1"/>
</dbReference>
<dbReference type="InterPro" id="IPR002885">
    <property type="entry name" value="PPR_rpt"/>
</dbReference>
<reference evidence="6" key="1">
    <citation type="submission" date="2024-07" db="EMBL/GenBank/DDBJ databases">
        <title>Two chromosome-level genome assemblies of Korean endemic species Abeliophyllum distichum and Forsythia ovata (Oleaceae).</title>
        <authorList>
            <person name="Jang H."/>
        </authorList>
    </citation>
    <scope>NUCLEOTIDE SEQUENCE [LARGE SCALE GENOMIC DNA]</scope>
</reference>
<protein>
    <submittedName>
        <fullName evidence="5">Tetratricopeptide repeat (TPR)-like superfamily protein</fullName>
    </submittedName>
</protein>
<keyword evidence="2" id="KW-0677">Repeat</keyword>
<evidence type="ECO:0000313" key="5">
    <source>
        <dbReference type="EMBL" id="KAL2510735.1"/>
    </source>
</evidence>
<sequence>MATLISHITLSSPPISTRHPSFKKSLLGITKTPRKPINLKEAFLSLTTSISSNYNQKQFVDEAISLALDFCAREKSLSLGRQIHALVVKCDNVYDLVFLNTKLVLMYGKCGCLLHAEKVFDEMIERNIFTYNAMLGAYVSYGEFWEAIELYAQMRILEIPVDAHTFSCVLKACAGVKDLFVGREIHALAIKFGFVCNDILVNSFVSMYSKCNDFSAAQLLFHRVSGRGDVVLWNLMISAYMVNGMRKEALRLLVEMWNVGVTPSTYTFVAALQACEEPILGSSGMEIHAVVLKFGFYRDIYVSNALLIMYTRCGKLNEAEKVFMNMDEGDSVSWNSMLSGYVQNGLHDEALNLFTKILSACQKPDQVSIISILSACGRSGKLLNGMEVHAFALKHELDFELQVGNTLMDMYAKCTKLSYMDSVFHRMPFKDSISWTTIIAGCVQNNFHMKALELFREVQSEGMDADRLMIESILLACHGLKHILYVKEIHCYVMRRELSDLILQNSLLDVYGECGNVDYACNIFDLIEVKNIVSWTSMISCYVHNGLAYKALELSSYMVKSCVELDSIALLSVLSAAADLSALRKGKEIHGYLLRKCFVLEGSIASSLVDMYASCGTVDNSYKVFCPIKDKDLVSWTSMINAYGMHGHGRRAVDLFRKMEAANLLPDHVAFLALLYACSHSSLVDEGKRLFEIMLHEYKLKPWPEHYVCLVDLLGRANYVEEAFQIVKSMKMEPTAAVWCALLGACRIHSNSKIGEIAARKLLEMEQANPGNYVLVSNMYAAEDRWEDVEDVRMRMKITGRRKDPACSWIEVGNMVHTFIARDRSHPYSDEIYSKLAQITEKLENDGGYVAQTRYVLHNVEEKEKIKMLYGHSERLAIAYGLLTTPKGTMIRITKNLRVCGDCHTFTKLISKFFDREIVVRDANRFHHFRDGVCSCGDIW</sequence>
<dbReference type="InterPro" id="IPR032867">
    <property type="entry name" value="DYW_dom"/>
</dbReference>
<feature type="domain" description="DYW" evidence="4">
    <location>
        <begin position="848"/>
        <end position="940"/>
    </location>
</feature>
<dbReference type="Proteomes" id="UP001604336">
    <property type="component" value="Unassembled WGS sequence"/>
</dbReference>
<feature type="repeat" description="PPR" evidence="3">
    <location>
        <begin position="431"/>
        <end position="465"/>
    </location>
</feature>
<organism evidence="5 6">
    <name type="scientific">Abeliophyllum distichum</name>
    <dbReference type="NCBI Taxonomy" id="126358"/>
    <lineage>
        <taxon>Eukaryota</taxon>
        <taxon>Viridiplantae</taxon>
        <taxon>Streptophyta</taxon>
        <taxon>Embryophyta</taxon>
        <taxon>Tracheophyta</taxon>
        <taxon>Spermatophyta</taxon>
        <taxon>Magnoliopsida</taxon>
        <taxon>eudicotyledons</taxon>
        <taxon>Gunneridae</taxon>
        <taxon>Pentapetalae</taxon>
        <taxon>asterids</taxon>
        <taxon>lamiids</taxon>
        <taxon>Lamiales</taxon>
        <taxon>Oleaceae</taxon>
        <taxon>Forsythieae</taxon>
        <taxon>Abeliophyllum</taxon>
    </lineage>
</organism>
<dbReference type="EMBL" id="JBFOLK010000005">
    <property type="protein sequence ID" value="KAL2510735.1"/>
    <property type="molecule type" value="Genomic_DNA"/>
</dbReference>
<dbReference type="FunFam" id="1.25.40.10:FF:000073">
    <property type="entry name" value="Pentatricopeptide repeat-containing protein chloroplastic"/>
    <property type="match status" value="1"/>
</dbReference>
<keyword evidence="6" id="KW-1185">Reference proteome</keyword>
<comment type="similarity">
    <text evidence="1">Belongs to the PPR family. PCMP-H subfamily.</text>
</comment>
<evidence type="ECO:0000259" key="4">
    <source>
        <dbReference type="Pfam" id="PF14432"/>
    </source>
</evidence>
<dbReference type="InterPro" id="IPR046848">
    <property type="entry name" value="E_motif"/>
</dbReference>
<accession>A0ABD1TDC7</accession>
<dbReference type="InterPro" id="IPR046960">
    <property type="entry name" value="PPR_At4g14850-like_plant"/>
</dbReference>
<dbReference type="PANTHER" id="PTHR24015">
    <property type="entry name" value="OS07G0578800 PROTEIN-RELATED"/>
    <property type="match status" value="1"/>
</dbReference>
<dbReference type="Pfam" id="PF13041">
    <property type="entry name" value="PPR_2"/>
    <property type="match status" value="4"/>
</dbReference>
<dbReference type="FunFam" id="1.25.40.10:FF:000144">
    <property type="entry name" value="Pentatricopeptide repeat-containing protein, mitochondrial"/>
    <property type="match status" value="1"/>
</dbReference>
<dbReference type="PROSITE" id="PS51375">
    <property type="entry name" value="PPR"/>
    <property type="match status" value="6"/>
</dbReference>
<dbReference type="Pfam" id="PF14432">
    <property type="entry name" value="DYW_deaminase"/>
    <property type="match status" value="1"/>
</dbReference>
<feature type="repeat" description="PPR" evidence="3">
    <location>
        <begin position="632"/>
        <end position="666"/>
    </location>
</feature>
<dbReference type="FunFam" id="1.25.40.10:FF:000344">
    <property type="entry name" value="Pentatricopeptide repeat-containing protein"/>
    <property type="match status" value="1"/>
</dbReference>
<comment type="caution">
    <text evidence="5">The sequence shown here is derived from an EMBL/GenBank/DDBJ whole genome shotgun (WGS) entry which is preliminary data.</text>
</comment>
<gene>
    <name evidence="5" type="ORF">Adt_16335</name>
</gene>
<feature type="repeat" description="PPR" evidence="3">
    <location>
        <begin position="531"/>
        <end position="565"/>
    </location>
</feature>
<dbReference type="NCBIfam" id="TIGR00756">
    <property type="entry name" value="PPR"/>
    <property type="match status" value="6"/>
</dbReference>
<dbReference type="AlphaFoldDB" id="A0ABD1TDC7"/>
<dbReference type="FunFam" id="1.25.40.10:FF:000725">
    <property type="entry name" value="Pentatricopeptide repeat-containing protein At3g63370, chloroplastic"/>
    <property type="match status" value="1"/>
</dbReference>
<dbReference type="Pfam" id="PF01535">
    <property type="entry name" value="PPR"/>
    <property type="match status" value="5"/>
</dbReference>
<proteinExistence type="inferred from homology"/>
<dbReference type="Pfam" id="PF20431">
    <property type="entry name" value="E_motif"/>
    <property type="match status" value="1"/>
</dbReference>
<dbReference type="PANTHER" id="PTHR24015:SF356">
    <property type="entry name" value="DYW DOMAIN-CONTAINING PROTEIN"/>
    <property type="match status" value="1"/>
</dbReference>
<dbReference type="InterPro" id="IPR046849">
    <property type="entry name" value="E2_motif"/>
</dbReference>
<dbReference type="FunFam" id="1.25.40.10:FF:000366">
    <property type="entry name" value="Pentatricopeptide (PPR) repeat-containing protein"/>
    <property type="match status" value="1"/>
</dbReference>
<evidence type="ECO:0000256" key="3">
    <source>
        <dbReference type="PROSITE-ProRule" id="PRU00708"/>
    </source>
</evidence>
<dbReference type="GO" id="GO:0016070">
    <property type="term" value="P:RNA metabolic process"/>
    <property type="evidence" value="ECO:0007669"/>
    <property type="project" value="UniProtKB-ARBA"/>
</dbReference>